<dbReference type="EMBL" id="CAFBOL010000192">
    <property type="protein sequence ID" value="CAB5023187.1"/>
    <property type="molecule type" value="Genomic_DNA"/>
</dbReference>
<dbReference type="Gene3D" id="2.60.120.380">
    <property type="match status" value="1"/>
</dbReference>
<proteinExistence type="predicted"/>
<keyword evidence="2" id="KW-0472">Membrane</keyword>
<dbReference type="InterPro" id="IPR046704">
    <property type="entry name" value="DUF6777"/>
</dbReference>
<evidence type="ECO:0000313" key="7">
    <source>
        <dbReference type="EMBL" id="CAB4851336.1"/>
    </source>
</evidence>
<gene>
    <name evidence="5" type="ORF">UFOPK2656_00685</name>
    <name evidence="6" type="ORF">UFOPK3099_00664</name>
    <name evidence="7" type="ORF">UFOPK3267_01489</name>
    <name evidence="8" type="ORF">UFOPK3651_00723</name>
    <name evidence="9" type="ORF">UFOPK3931_03486</name>
    <name evidence="4" type="ORF">UFOPK4189_00683</name>
</gene>
<dbReference type="Pfam" id="PF20568">
    <property type="entry name" value="DUF6777"/>
    <property type="match status" value="1"/>
</dbReference>
<dbReference type="EMBL" id="CAEZYF010000003">
    <property type="protein sequence ID" value="CAB4711186.1"/>
    <property type="molecule type" value="Genomic_DNA"/>
</dbReference>
<accession>A0A6J7C016</accession>
<evidence type="ECO:0000259" key="3">
    <source>
        <dbReference type="Pfam" id="PF20568"/>
    </source>
</evidence>
<feature type="transmembrane region" description="Helical" evidence="2">
    <location>
        <begin position="16"/>
        <end position="35"/>
    </location>
</feature>
<reference evidence="7" key="1">
    <citation type="submission" date="2020-05" db="EMBL/GenBank/DDBJ databases">
        <authorList>
            <person name="Chiriac C."/>
            <person name="Salcher M."/>
            <person name="Ghai R."/>
            <person name="Kavagutti S V."/>
        </authorList>
    </citation>
    <scope>NUCLEOTIDE SEQUENCE</scope>
</reference>
<sequence>MMSVGQVGVQRNNSSLIAGALLAVIALVGIGVILLNRGSDSTNKGTTSVTTNATGDGTDPSTLGQGEVLLEPVNVPTANPFTDDQRTTVETQPTVSLPDLPIPSTSSTLAAGQVPLPQVSGAQPGLYGGTRNNQVCDKQQMIVFLETHADKAAAWAGVQGIAVGDIRTYITALTPVILTYDTRVTNHGFKNGVAYAHPSVLQAGTAVLVDEYGIPRAKCSCGNPLSPPIPLTVPPIYVGPQWPTFTPTTVIVVIQTVVVVEGFTIVDVTTGDLIVRPVGANPDTPDLATGDIRVTLSWGDSADLDLQVTDPEGAAVNYDFPTSASGGQLDVDANSGCNEALSEPAENIIWPETGPNGQYIVQVALYSECSSPVAHPFLLQVFVGGQPVAVQVGGDDGVFAASDGSGTLSSSVPAMYFSFTRG</sequence>
<keyword evidence="2" id="KW-0812">Transmembrane</keyword>
<evidence type="ECO:0000313" key="8">
    <source>
        <dbReference type="EMBL" id="CAB4918909.1"/>
    </source>
</evidence>
<evidence type="ECO:0000313" key="6">
    <source>
        <dbReference type="EMBL" id="CAB4809967.1"/>
    </source>
</evidence>
<dbReference type="AlphaFoldDB" id="A0A6J7C016"/>
<evidence type="ECO:0000313" key="5">
    <source>
        <dbReference type="EMBL" id="CAB4711186.1"/>
    </source>
</evidence>
<evidence type="ECO:0000256" key="1">
    <source>
        <dbReference type="SAM" id="MobiDB-lite"/>
    </source>
</evidence>
<feature type="region of interest" description="Disordered" evidence="1">
    <location>
        <begin position="41"/>
        <end position="63"/>
    </location>
</feature>
<evidence type="ECO:0000313" key="4">
    <source>
        <dbReference type="EMBL" id="CAB4362896.1"/>
    </source>
</evidence>
<keyword evidence="2" id="KW-1133">Transmembrane helix</keyword>
<evidence type="ECO:0000256" key="2">
    <source>
        <dbReference type="SAM" id="Phobius"/>
    </source>
</evidence>
<organism evidence="7">
    <name type="scientific">freshwater metagenome</name>
    <dbReference type="NCBI Taxonomy" id="449393"/>
    <lineage>
        <taxon>unclassified sequences</taxon>
        <taxon>metagenomes</taxon>
        <taxon>ecological metagenomes</taxon>
    </lineage>
</organism>
<dbReference type="EMBL" id="CAFAAV010000035">
    <property type="protein sequence ID" value="CAB4809967.1"/>
    <property type="molecule type" value="Genomic_DNA"/>
</dbReference>
<protein>
    <submittedName>
        <fullName evidence="7">Unannotated protein</fullName>
    </submittedName>
</protein>
<evidence type="ECO:0000313" key="9">
    <source>
        <dbReference type="EMBL" id="CAB5023187.1"/>
    </source>
</evidence>
<dbReference type="EMBL" id="CAFBMT010000003">
    <property type="protein sequence ID" value="CAB4918909.1"/>
    <property type="molecule type" value="Genomic_DNA"/>
</dbReference>
<dbReference type="EMBL" id="CAFBIY010000077">
    <property type="protein sequence ID" value="CAB4851336.1"/>
    <property type="molecule type" value="Genomic_DNA"/>
</dbReference>
<dbReference type="EMBL" id="CAESGF010000003">
    <property type="protein sequence ID" value="CAB4362896.1"/>
    <property type="molecule type" value="Genomic_DNA"/>
</dbReference>
<name>A0A6J7C016_9ZZZZ</name>
<feature type="domain" description="DUF6777" evidence="3">
    <location>
        <begin position="118"/>
        <end position="279"/>
    </location>
</feature>